<dbReference type="Proteomes" id="UP000321533">
    <property type="component" value="Chromosome"/>
</dbReference>
<proteinExistence type="predicted"/>
<evidence type="ECO:0000313" key="2">
    <source>
        <dbReference type="Proteomes" id="UP000321533"/>
    </source>
</evidence>
<dbReference type="KEGG" id="pgin:FRZ67_10290"/>
<accession>A0A5B8V9X5</accession>
<name>A0A5B8V9X5_9BACT</name>
<keyword evidence="2" id="KW-1185">Reference proteome</keyword>
<reference evidence="1 2" key="1">
    <citation type="journal article" date="2016" name="Int. J. Syst. Evol. Microbiol.">
        <title>Panacibacter ginsenosidivorans gen. nov., sp. nov., with ginsenoside converting activity isolated from soil of a ginseng field.</title>
        <authorList>
            <person name="Siddiqi M.Z."/>
            <person name="Muhammad Shafi S."/>
            <person name="Choi K.D."/>
            <person name="Im W.T."/>
        </authorList>
    </citation>
    <scope>NUCLEOTIDE SEQUENCE [LARGE SCALE GENOMIC DNA]</scope>
    <source>
        <strain evidence="1 2">Gsoil1550</strain>
    </source>
</reference>
<protein>
    <submittedName>
        <fullName evidence="1">Uncharacterized protein</fullName>
    </submittedName>
</protein>
<dbReference type="RefSeq" id="WP_147189468.1">
    <property type="nucleotide sequence ID" value="NZ_CP042435.1"/>
</dbReference>
<organism evidence="1 2">
    <name type="scientific">Panacibacter ginsenosidivorans</name>
    <dbReference type="NCBI Taxonomy" id="1813871"/>
    <lineage>
        <taxon>Bacteria</taxon>
        <taxon>Pseudomonadati</taxon>
        <taxon>Bacteroidota</taxon>
        <taxon>Chitinophagia</taxon>
        <taxon>Chitinophagales</taxon>
        <taxon>Chitinophagaceae</taxon>
        <taxon>Panacibacter</taxon>
    </lineage>
</organism>
<dbReference type="OrthoDB" id="673682at2"/>
<sequence length="203" mass="23010">MASPVVSLTCTFGRRSGFYLSTIVVRVTHTTAKGNSRKLYNIIISFLFSPCKKSNEKTLSKDYTMNYIMEILDATFPFVEDLLTKPGEFYPLSSAVDNKDSVAFVGTYDGDENPESNTVIKDLKAGLKQGVERGDYKAIAIFYDVKVIDPDTNQKTDAIAVIVESKDEEDAYTFYYPYKLTKDKNLNYGDSWKTKKEKEIFIK</sequence>
<gene>
    <name evidence="1" type="ORF">FRZ67_10290</name>
</gene>
<dbReference type="EMBL" id="CP042435">
    <property type="protein sequence ID" value="QEC67661.1"/>
    <property type="molecule type" value="Genomic_DNA"/>
</dbReference>
<evidence type="ECO:0000313" key="1">
    <source>
        <dbReference type="EMBL" id="QEC67661.1"/>
    </source>
</evidence>
<dbReference type="AlphaFoldDB" id="A0A5B8V9X5"/>